<dbReference type="EMBL" id="ML992717">
    <property type="protein sequence ID" value="KAF2206576.1"/>
    <property type="molecule type" value="Genomic_DNA"/>
</dbReference>
<sequence>MPPHAKHVYAKRRMKLDVVLLCITTDRFPYDHVCFIRRRASGDGREWFALRDRLVQLCREEMYLPAINLIRI</sequence>
<evidence type="ECO:0000313" key="2">
    <source>
        <dbReference type="Proteomes" id="UP000799539"/>
    </source>
</evidence>
<reference evidence="1" key="1">
    <citation type="journal article" date="2020" name="Stud. Mycol.">
        <title>101 Dothideomycetes genomes: a test case for predicting lifestyles and emergence of pathogens.</title>
        <authorList>
            <person name="Haridas S."/>
            <person name="Albert R."/>
            <person name="Binder M."/>
            <person name="Bloem J."/>
            <person name="Labutti K."/>
            <person name="Salamov A."/>
            <person name="Andreopoulos B."/>
            <person name="Baker S."/>
            <person name="Barry K."/>
            <person name="Bills G."/>
            <person name="Bluhm B."/>
            <person name="Cannon C."/>
            <person name="Castanera R."/>
            <person name="Culley D."/>
            <person name="Daum C."/>
            <person name="Ezra D."/>
            <person name="Gonzalez J."/>
            <person name="Henrissat B."/>
            <person name="Kuo A."/>
            <person name="Liang C."/>
            <person name="Lipzen A."/>
            <person name="Lutzoni F."/>
            <person name="Magnuson J."/>
            <person name="Mondo S."/>
            <person name="Nolan M."/>
            <person name="Ohm R."/>
            <person name="Pangilinan J."/>
            <person name="Park H.-J."/>
            <person name="Ramirez L."/>
            <person name="Alfaro M."/>
            <person name="Sun H."/>
            <person name="Tritt A."/>
            <person name="Yoshinaga Y."/>
            <person name="Zwiers L.-H."/>
            <person name="Turgeon B."/>
            <person name="Goodwin S."/>
            <person name="Spatafora J."/>
            <person name="Crous P."/>
            <person name="Grigoriev I."/>
        </authorList>
    </citation>
    <scope>NUCLEOTIDE SEQUENCE</scope>
    <source>
        <strain evidence="1">SCOH1-5</strain>
    </source>
</reference>
<name>A0A6A6EYU0_9PEZI</name>
<protein>
    <submittedName>
        <fullName evidence="1">Uncharacterized protein</fullName>
    </submittedName>
</protein>
<dbReference type="AlphaFoldDB" id="A0A6A6EYU0"/>
<accession>A0A6A6EYU0</accession>
<proteinExistence type="predicted"/>
<evidence type="ECO:0000313" key="1">
    <source>
        <dbReference type="EMBL" id="KAF2206576.1"/>
    </source>
</evidence>
<keyword evidence="2" id="KW-1185">Reference proteome</keyword>
<gene>
    <name evidence="1" type="ORF">CERZMDRAFT_91942</name>
</gene>
<organism evidence="1 2">
    <name type="scientific">Cercospora zeae-maydis SCOH1-5</name>
    <dbReference type="NCBI Taxonomy" id="717836"/>
    <lineage>
        <taxon>Eukaryota</taxon>
        <taxon>Fungi</taxon>
        <taxon>Dikarya</taxon>
        <taxon>Ascomycota</taxon>
        <taxon>Pezizomycotina</taxon>
        <taxon>Dothideomycetes</taxon>
        <taxon>Dothideomycetidae</taxon>
        <taxon>Mycosphaerellales</taxon>
        <taxon>Mycosphaerellaceae</taxon>
        <taxon>Cercospora</taxon>
    </lineage>
</organism>
<dbReference type="Proteomes" id="UP000799539">
    <property type="component" value="Unassembled WGS sequence"/>
</dbReference>